<evidence type="ECO:0000313" key="4">
    <source>
        <dbReference type="Proteomes" id="UP000650524"/>
    </source>
</evidence>
<comment type="function">
    <text evidence="2">Antitoxin component of a type II toxin-antitoxin (TA) system.</text>
</comment>
<organism evidence="3 4">
    <name type="scientific">Candidatus Desulfacyla euxinica</name>
    <dbReference type="NCBI Taxonomy" id="2841693"/>
    <lineage>
        <taxon>Bacteria</taxon>
        <taxon>Deltaproteobacteria</taxon>
        <taxon>Candidatus Desulfacyla</taxon>
    </lineage>
</organism>
<dbReference type="Gene3D" id="3.40.1620.10">
    <property type="entry name" value="YefM-like domain"/>
    <property type="match status" value="1"/>
</dbReference>
<dbReference type="InterPro" id="IPR006442">
    <property type="entry name" value="Antitoxin_Phd/YefM"/>
</dbReference>
<name>A0A8J6T8B8_9DELT</name>
<protein>
    <recommendedName>
        <fullName evidence="2">Antitoxin</fullName>
    </recommendedName>
</protein>
<comment type="caution">
    <text evidence="3">The sequence shown here is derived from an EMBL/GenBank/DDBJ whole genome shotgun (WGS) entry which is preliminary data.</text>
</comment>
<dbReference type="EMBL" id="JACNJD010000266">
    <property type="protein sequence ID" value="MBC8178224.1"/>
    <property type="molecule type" value="Genomic_DNA"/>
</dbReference>
<comment type="similarity">
    <text evidence="1 2">Belongs to the phD/YefM antitoxin family.</text>
</comment>
<sequence>MKTVWKLQDAKSRFSKVVQDALTIGPQHITRRGVEAVVVVSHREYEELISNKPDFKDFLLSCPKMDLNFEIQRQKDYPRDMEL</sequence>
<gene>
    <name evidence="3" type="ORF">H8E19_12540</name>
</gene>
<reference evidence="3 4" key="1">
    <citation type="submission" date="2020-08" db="EMBL/GenBank/DDBJ databases">
        <title>Bridging the membrane lipid divide: bacteria of the FCB group superphylum have the potential to synthesize archaeal ether lipids.</title>
        <authorList>
            <person name="Villanueva L."/>
            <person name="Von Meijenfeldt F.A.B."/>
            <person name="Westbye A.B."/>
            <person name="Yadav S."/>
            <person name="Hopmans E.C."/>
            <person name="Dutilh B.E."/>
            <person name="Sinninghe Damste J.S."/>
        </authorList>
    </citation>
    <scope>NUCLEOTIDE SEQUENCE [LARGE SCALE GENOMIC DNA]</scope>
    <source>
        <strain evidence="3">NIOZ-UU27</strain>
    </source>
</reference>
<proteinExistence type="inferred from homology"/>
<dbReference type="InterPro" id="IPR036165">
    <property type="entry name" value="YefM-like_sf"/>
</dbReference>
<dbReference type="Proteomes" id="UP000650524">
    <property type="component" value="Unassembled WGS sequence"/>
</dbReference>
<evidence type="ECO:0000256" key="2">
    <source>
        <dbReference type="RuleBase" id="RU362080"/>
    </source>
</evidence>
<dbReference type="NCBIfam" id="TIGR01552">
    <property type="entry name" value="phd_fam"/>
    <property type="match status" value="1"/>
</dbReference>
<evidence type="ECO:0000313" key="3">
    <source>
        <dbReference type="EMBL" id="MBC8178224.1"/>
    </source>
</evidence>
<dbReference type="Pfam" id="PF02604">
    <property type="entry name" value="PhdYeFM_antitox"/>
    <property type="match status" value="1"/>
</dbReference>
<evidence type="ECO:0000256" key="1">
    <source>
        <dbReference type="ARBA" id="ARBA00009981"/>
    </source>
</evidence>
<accession>A0A8J6T8B8</accession>
<dbReference type="AlphaFoldDB" id="A0A8J6T8B8"/>
<dbReference type="SUPFAM" id="SSF143120">
    <property type="entry name" value="YefM-like"/>
    <property type="match status" value="1"/>
</dbReference>